<dbReference type="Gene3D" id="3.20.20.70">
    <property type="entry name" value="Aldolase class I"/>
    <property type="match status" value="1"/>
</dbReference>
<gene>
    <name evidence="2" type="ORF">G6045_08410</name>
</gene>
<keyword evidence="2" id="KW-0560">Oxidoreductase</keyword>
<keyword evidence="2" id="KW-0503">Monooxygenase</keyword>
<accession>A0A6G4XEU7</accession>
<dbReference type="GO" id="GO:0004497">
    <property type="term" value="F:monooxygenase activity"/>
    <property type="evidence" value="ECO:0007669"/>
    <property type="project" value="UniProtKB-KW"/>
</dbReference>
<evidence type="ECO:0000256" key="1">
    <source>
        <dbReference type="SAM" id="MobiDB-lite"/>
    </source>
</evidence>
<feature type="region of interest" description="Disordered" evidence="1">
    <location>
        <begin position="1"/>
        <end position="26"/>
    </location>
</feature>
<dbReference type="Proteomes" id="UP000481109">
    <property type="component" value="Unassembled WGS sequence"/>
</dbReference>
<name>A0A6G4XEU7_9ACTN</name>
<dbReference type="EMBL" id="JAAKZW010000018">
    <property type="protein sequence ID" value="NGO75702.1"/>
    <property type="molecule type" value="Genomic_DNA"/>
</dbReference>
<organism evidence="2 3">
    <name type="scientific">Streptomyces mesophilus</name>
    <dbReference type="NCBI Taxonomy" id="1775132"/>
    <lineage>
        <taxon>Bacteria</taxon>
        <taxon>Bacillati</taxon>
        <taxon>Actinomycetota</taxon>
        <taxon>Actinomycetes</taxon>
        <taxon>Kitasatosporales</taxon>
        <taxon>Streptomycetaceae</taxon>
        <taxon>Streptomyces</taxon>
    </lineage>
</organism>
<comment type="caution">
    <text evidence="2">The sequence shown here is derived from an EMBL/GenBank/DDBJ whole genome shotgun (WGS) entry which is preliminary data.</text>
</comment>
<keyword evidence="3" id="KW-1185">Reference proteome</keyword>
<dbReference type="SUPFAM" id="SSF51395">
    <property type="entry name" value="FMN-linked oxidoreductases"/>
    <property type="match status" value="1"/>
</dbReference>
<proteinExistence type="predicted"/>
<dbReference type="InterPro" id="IPR013785">
    <property type="entry name" value="Aldolase_TIM"/>
</dbReference>
<dbReference type="Pfam" id="PF03060">
    <property type="entry name" value="NMO"/>
    <property type="match status" value="1"/>
</dbReference>
<dbReference type="RefSeq" id="WP_206343421.1">
    <property type="nucleotide sequence ID" value="NZ_JAAKZW010000018.1"/>
</dbReference>
<feature type="compositionally biased region" description="Gly residues" evidence="1">
    <location>
        <begin position="1"/>
        <end position="14"/>
    </location>
</feature>
<sequence>SGAGRGAAGRGDVGGARRVQSVEIGPRPERVSGDVYAGLRRPDVLAIVSLPVLASYLARDETTRPDGFVIETHGAGGHSAPPRGALKLDADGDPVYGPRDVPDLAKMAPLRDQGIPFWLAGGTAHPERLAAARAAGAAGVQIGSAFALSEDSGMAAELRDQVKSRAREGSLTVRNDAAASPTSFPFKVVALPGTLSEPSVQADRRRVCDLGYLRTPYRTPKGALGYRCAAEPAAAFARKGGDTAQAEGKVCLCNGLLATVGLGSRRPGGTVEPPVVTLGQDLGFLTDLSPRGEPYSAVDVVDWLTGAVS</sequence>
<evidence type="ECO:0000313" key="3">
    <source>
        <dbReference type="Proteomes" id="UP000481109"/>
    </source>
</evidence>
<dbReference type="PANTHER" id="PTHR32332">
    <property type="entry name" value="2-NITROPROPANE DIOXYGENASE"/>
    <property type="match status" value="1"/>
</dbReference>
<dbReference type="AlphaFoldDB" id="A0A6G4XEU7"/>
<reference evidence="2 3" key="1">
    <citation type="submission" date="2020-02" db="EMBL/GenBank/DDBJ databases">
        <title>Whole-genome analyses of novel actinobacteria.</title>
        <authorList>
            <person name="Sahin N."/>
            <person name="Tokatli A."/>
        </authorList>
    </citation>
    <scope>NUCLEOTIDE SEQUENCE [LARGE SCALE GENOMIC DNA]</scope>
    <source>
        <strain evidence="2 3">YC504</strain>
    </source>
</reference>
<dbReference type="PANTHER" id="PTHR32332:SF33">
    <property type="entry name" value="NITRONATE MONOOXYGENASE DOMAIN-CONTAINING PROTEIN"/>
    <property type="match status" value="1"/>
</dbReference>
<protein>
    <submittedName>
        <fullName evidence="2">Nitronate monooxygenase</fullName>
    </submittedName>
</protein>
<feature type="non-terminal residue" evidence="2">
    <location>
        <position position="1"/>
    </location>
</feature>
<evidence type="ECO:0000313" key="2">
    <source>
        <dbReference type="EMBL" id="NGO75702.1"/>
    </source>
</evidence>